<dbReference type="HOGENOM" id="CLU_1240523_0_0_1"/>
<dbReference type="RefSeq" id="XP_001482553.2">
    <property type="nucleotide sequence ID" value="XM_001482503.1"/>
</dbReference>
<evidence type="ECO:0000313" key="1">
    <source>
        <dbReference type="EMBL" id="EDK41475.2"/>
    </source>
</evidence>
<dbReference type="EMBL" id="CH408161">
    <property type="protein sequence ID" value="EDK41475.2"/>
    <property type="molecule type" value="Genomic_DNA"/>
</dbReference>
<dbReference type="KEGG" id="pgu:PGUG_05573"/>
<dbReference type="GeneID" id="5124072"/>
<dbReference type="AlphaFoldDB" id="A5DQM2"/>
<dbReference type="InParanoid" id="A5DQM2"/>
<proteinExistence type="predicted"/>
<dbReference type="OMA" id="YEKYIIR"/>
<organism evidence="1 2">
    <name type="scientific">Meyerozyma guilliermondii (strain ATCC 6260 / CBS 566 / DSM 6381 / JCM 1539 / NBRC 10279 / NRRL Y-324)</name>
    <name type="common">Yeast</name>
    <name type="synonym">Candida guilliermondii</name>
    <dbReference type="NCBI Taxonomy" id="294746"/>
    <lineage>
        <taxon>Eukaryota</taxon>
        <taxon>Fungi</taxon>
        <taxon>Dikarya</taxon>
        <taxon>Ascomycota</taxon>
        <taxon>Saccharomycotina</taxon>
        <taxon>Pichiomycetes</taxon>
        <taxon>Debaryomycetaceae</taxon>
        <taxon>Meyerozyma</taxon>
    </lineage>
</organism>
<protein>
    <submittedName>
        <fullName evidence="1">Uncharacterized protein</fullName>
    </submittedName>
</protein>
<dbReference type="Proteomes" id="UP000001997">
    <property type="component" value="Unassembled WGS sequence"/>
</dbReference>
<name>A5DQM2_PICGU</name>
<evidence type="ECO:0000313" key="2">
    <source>
        <dbReference type="Proteomes" id="UP000001997"/>
    </source>
</evidence>
<dbReference type="VEuPathDB" id="FungiDB:PGUG_05573"/>
<gene>
    <name evidence="1" type="ORF">PGUG_05573</name>
</gene>
<dbReference type="eggNOG" id="ENOG502RQE8">
    <property type="taxonomic scope" value="Eukaryota"/>
</dbReference>
<keyword evidence="2" id="KW-1185">Reference proteome</keyword>
<dbReference type="OrthoDB" id="4023279at2759"/>
<sequence length="223" mass="26322">MLQYQGERIEPLVDQVSELSKVLEENRKIIDRITSHVDAGFSLPTSDLVKERVDNRQERPDVLEHYLREKYQIHSIDVPPDIITSLETKDPIVIKLAKDVYRLNIIRNAKKKANAELYEVIKRYEEFIASVLLPELRRDMEQLHIQDGIQVLKDEHTPRVLNEIDRVWEHYLQYVEGLDKVCMTSEKLMQAYQDADDLEFANKIHQKMVIIREIRNYLLSIAT</sequence>
<reference evidence="1 2" key="1">
    <citation type="journal article" date="2009" name="Nature">
        <title>Evolution of pathogenicity and sexual reproduction in eight Candida genomes.</title>
        <authorList>
            <person name="Butler G."/>
            <person name="Rasmussen M.D."/>
            <person name="Lin M.F."/>
            <person name="Santos M.A."/>
            <person name="Sakthikumar S."/>
            <person name="Munro C.A."/>
            <person name="Rheinbay E."/>
            <person name="Grabherr M."/>
            <person name="Forche A."/>
            <person name="Reedy J.L."/>
            <person name="Agrafioti I."/>
            <person name="Arnaud M.B."/>
            <person name="Bates S."/>
            <person name="Brown A.J."/>
            <person name="Brunke S."/>
            <person name="Costanzo M.C."/>
            <person name="Fitzpatrick D.A."/>
            <person name="de Groot P.W."/>
            <person name="Harris D."/>
            <person name="Hoyer L.L."/>
            <person name="Hube B."/>
            <person name="Klis F.M."/>
            <person name="Kodira C."/>
            <person name="Lennard N."/>
            <person name="Logue M.E."/>
            <person name="Martin R."/>
            <person name="Neiman A.M."/>
            <person name="Nikolaou E."/>
            <person name="Quail M.A."/>
            <person name="Quinn J."/>
            <person name="Santos M.C."/>
            <person name="Schmitzberger F.F."/>
            <person name="Sherlock G."/>
            <person name="Shah P."/>
            <person name="Silverstein K.A."/>
            <person name="Skrzypek M.S."/>
            <person name="Soll D."/>
            <person name="Staggs R."/>
            <person name="Stansfield I."/>
            <person name="Stumpf M.P."/>
            <person name="Sudbery P.E."/>
            <person name="Srikantha T."/>
            <person name="Zeng Q."/>
            <person name="Berman J."/>
            <person name="Berriman M."/>
            <person name="Heitman J."/>
            <person name="Gow N.A."/>
            <person name="Lorenz M.C."/>
            <person name="Birren B.W."/>
            <person name="Kellis M."/>
            <person name="Cuomo C.A."/>
        </authorList>
    </citation>
    <scope>NUCLEOTIDE SEQUENCE [LARGE SCALE GENOMIC DNA]</scope>
    <source>
        <strain evidence="2">ATCC 6260 / CBS 566 / DSM 6381 / JCM 1539 / NBRC 10279 / NRRL Y-324</strain>
    </source>
</reference>
<accession>A5DQM2</accession>